<dbReference type="InterPro" id="IPR003593">
    <property type="entry name" value="AAA+_ATPase"/>
</dbReference>
<organism evidence="6 7">
    <name type="scientific">Spirochaeta africana (strain ATCC 700263 / DSM 8902 / Z-7692)</name>
    <dbReference type="NCBI Taxonomy" id="889378"/>
    <lineage>
        <taxon>Bacteria</taxon>
        <taxon>Pseudomonadati</taxon>
        <taxon>Spirochaetota</taxon>
        <taxon>Spirochaetia</taxon>
        <taxon>Spirochaetales</taxon>
        <taxon>Spirochaetaceae</taxon>
        <taxon>Spirochaeta</taxon>
    </lineage>
</organism>
<dbReference type="InterPro" id="IPR003439">
    <property type="entry name" value="ABC_transporter-like_ATP-bd"/>
</dbReference>
<sequence length="385" mass="42713">MSEKLLEVRGLRKTFPVKAGPFSGKTLSLKAVDGVDMDISRGETLGLVGESGCGKTTVGRCLLRLYEPDSGRVFLDPDQHRPAITRTEELDGERAQKLLRIGELELAPPRSRVGRAELRSLQRAARRLQDRADAEARSCDILSMHRPDLKAARRRIQMVFQDPWASLNPMMLVKDLIAEGPREFGTHSGPTLDRWVSELLDKVGLPRAAANRYPHEFSGGQRQRIGIARALAVTPSLIVCDEPVSALDVSIQAQVLNLLISLQDDFDLTYVFIAHDLSVVQYISDRVAVMYLGKMVENAAAPQLYAQPRHPYTISLLSSVPVADPDYQSEGIILQGDVPSPVSPPSGCSFHPRCRYATERCRLETPQLEKDRDGHRIACHNPPNE</sequence>
<feature type="domain" description="ABC transporter" evidence="5">
    <location>
        <begin position="6"/>
        <end position="317"/>
    </location>
</feature>
<dbReference type="CDD" id="cd03257">
    <property type="entry name" value="ABC_NikE_OppD_transporters"/>
    <property type="match status" value="1"/>
</dbReference>
<dbReference type="InterPro" id="IPR027417">
    <property type="entry name" value="P-loop_NTPase"/>
</dbReference>
<dbReference type="PATRIC" id="fig|889378.3.peg.2701"/>
<dbReference type="PROSITE" id="PS00211">
    <property type="entry name" value="ABC_TRANSPORTER_1"/>
    <property type="match status" value="1"/>
</dbReference>
<dbReference type="InterPro" id="IPR050319">
    <property type="entry name" value="ABC_transp_ATP-bind"/>
</dbReference>
<dbReference type="PANTHER" id="PTHR43776:SF7">
    <property type="entry name" value="D,D-DIPEPTIDE TRANSPORT ATP-BINDING PROTEIN DDPF-RELATED"/>
    <property type="match status" value="1"/>
</dbReference>
<dbReference type="HOGENOM" id="CLU_000604_1_23_12"/>
<protein>
    <submittedName>
        <fullName evidence="6">Oligopeptide/dipeptide ABC transporter, ATP-binding protein</fullName>
    </submittedName>
</protein>
<evidence type="ECO:0000256" key="2">
    <source>
        <dbReference type="ARBA" id="ARBA00022448"/>
    </source>
</evidence>
<evidence type="ECO:0000313" key="7">
    <source>
        <dbReference type="Proteomes" id="UP000007383"/>
    </source>
</evidence>
<dbReference type="SUPFAM" id="SSF52540">
    <property type="entry name" value="P-loop containing nucleoside triphosphate hydrolases"/>
    <property type="match status" value="1"/>
</dbReference>
<dbReference type="STRING" id="889378.Spiaf_2728"/>
<evidence type="ECO:0000259" key="5">
    <source>
        <dbReference type="PROSITE" id="PS50893"/>
    </source>
</evidence>
<dbReference type="KEGG" id="sfc:Spiaf_2728"/>
<dbReference type="SMART" id="SM00382">
    <property type="entry name" value="AAA"/>
    <property type="match status" value="1"/>
</dbReference>
<dbReference type="Pfam" id="PF00005">
    <property type="entry name" value="ABC_tran"/>
    <property type="match status" value="2"/>
</dbReference>
<dbReference type="EMBL" id="CP003282">
    <property type="protein sequence ID" value="AFG38752.1"/>
    <property type="molecule type" value="Genomic_DNA"/>
</dbReference>
<dbReference type="Proteomes" id="UP000007383">
    <property type="component" value="Chromosome"/>
</dbReference>
<dbReference type="GO" id="GO:0005524">
    <property type="term" value="F:ATP binding"/>
    <property type="evidence" value="ECO:0007669"/>
    <property type="project" value="UniProtKB-KW"/>
</dbReference>
<keyword evidence="7" id="KW-1185">Reference proteome</keyword>
<dbReference type="OrthoDB" id="337094at2"/>
<evidence type="ECO:0000256" key="4">
    <source>
        <dbReference type="ARBA" id="ARBA00022840"/>
    </source>
</evidence>
<dbReference type="RefSeq" id="WP_014456734.1">
    <property type="nucleotide sequence ID" value="NC_017098.1"/>
</dbReference>
<keyword evidence="3" id="KW-0547">Nucleotide-binding</keyword>
<dbReference type="GO" id="GO:0015833">
    <property type="term" value="P:peptide transport"/>
    <property type="evidence" value="ECO:0007669"/>
    <property type="project" value="InterPro"/>
</dbReference>
<gene>
    <name evidence="6" type="ordered locus">Spiaf_2728</name>
</gene>
<proteinExistence type="inferred from homology"/>
<dbReference type="PROSITE" id="PS50893">
    <property type="entry name" value="ABC_TRANSPORTER_2"/>
    <property type="match status" value="1"/>
</dbReference>
<dbReference type="Pfam" id="PF08352">
    <property type="entry name" value="oligo_HPY"/>
    <property type="match status" value="1"/>
</dbReference>
<dbReference type="eggNOG" id="COG4608">
    <property type="taxonomic scope" value="Bacteria"/>
</dbReference>
<dbReference type="GO" id="GO:0055085">
    <property type="term" value="P:transmembrane transport"/>
    <property type="evidence" value="ECO:0007669"/>
    <property type="project" value="UniProtKB-ARBA"/>
</dbReference>
<dbReference type="InterPro" id="IPR017871">
    <property type="entry name" value="ABC_transporter-like_CS"/>
</dbReference>
<reference evidence="7" key="1">
    <citation type="journal article" date="2013" name="Stand. Genomic Sci.">
        <title>Complete genome sequence of the halophilic bacterium Spirochaeta africana type strain (Z-7692(T)) from the alkaline Lake Magadi in the East African Rift.</title>
        <authorList>
            <person name="Liolos K."/>
            <person name="Abt B."/>
            <person name="Scheuner C."/>
            <person name="Teshima H."/>
            <person name="Held B."/>
            <person name="Lapidus A."/>
            <person name="Nolan M."/>
            <person name="Lucas S."/>
            <person name="Deshpande S."/>
            <person name="Cheng J.F."/>
            <person name="Tapia R."/>
            <person name="Goodwin L.A."/>
            <person name="Pitluck S."/>
            <person name="Pagani I."/>
            <person name="Ivanova N."/>
            <person name="Mavromatis K."/>
            <person name="Mikhailova N."/>
            <person name="Huntemann M."/>
            <person name="Pati A."/>
            <person name="Chen A."/>
            <person name="Palaniappan K."/>
            <person name="Land M."/>
            <person name="Rohde M."/>
            <person name="Tindall B.J."/>
            <person name="Detter J.C."/>
            <person name="Goker M."/>
            <person name="Bristow J."/>
            <person name="Eisen J.A."/>
            <person name="Markowitz V."/>
            <person name="Hugenholtz P."/>
            <person name="Woyke T."/>
            <person name="Klenk H.P."/>
            <person name="Kyrpides N.C."/>
        </authorList>
    </citation>
    <scope>NUCLEOTIDE SEQUENCE</scope>
    <source>
        <strain evidence="7">ATCC 700263 / DSM 8902 / Z-7692</strain>
    </source>
</reference>
<dbReference type="InterPro" id="IPR013563">
    <property type="entry name" value="Oligopep_ABC_C"/>
</dbReference>
<dbReference type="PANTHER" id="PTHR43776">
    <property type="entry name" value="TRANSPORT ATP-BINDING PROTEIN"/>
    <property type="match status" value="1"/>
</dbReference>
<dbReference type="AlphaFoldDB" id="H9UMK9"/>
<accession>H9UMK9</accession>
<dbReference type="NCBIfam" id="TIGR01727">
    <property type="entry name" value="oligo_HPY"/>
    <property type="match status" value="1"/>
</dbReference>
<keyword evidence="4 6" id="KW-0067">ATP-binding</keyword>
<comment type="similarity">
    <text evidence="1">Belongs to the ABC transporter superfamily.</text>
</comment>
<name>H9UMK9_SPIAZ</name>
<evidence type="ECO:0000256" key="1">
    <source>
        <dbReference type="ARBA" id="ARBA00005417"/>
    </source>
</evidence>
<dbReference type="Gene3D" id="3.40.50.300">
    <property type="entry name" value="P-loop containing nucleotide triphosphate hydrolases"/>
    <property type="match status" value="1"/>
</dbReference>
<evidence type="ECO:0000256" key="3">
    <source>
        <dbReference type="ARBA" id="ARBA00022741"/>
    </source>
</evidence>
<evidence type="ECO:0000313" key="6">
    <source>
        <dbReference type="EMBL" id="AFG38752.1"/>
    </source>
</evidence>
<keyword evidence="2" id="KW-0813">Transport</keyword>
<dbReference type="GO" id="GO:0016887">
    <property type="term" value="F:ATP hydrolysis activity"/>
    <property type="evidence" value="ECO:0007669"/>
    <property type="project" value="InterPro"/>
</dbReference>